<keyword evidence="11" id="KW-1185">Reference proteome</keyword>
<reference evidence="10 11" key="2">
    <citation type="journal article" date="2011" name="Stand. Genomic Sci.">
        <title>Complete genome sequence of Isosphaera pallida type strain (IS1B).</title>
        <authorList>
            <consortium name="US DOE Joint Genome Institute (JGI-PGF)"/>
            <person name="Goker M."/>
            <person name="Cleland D."/>
            <person name="Saunders E."/>
            <person name="Lapidus A."/>
            <person name="Nolan M."/>
            <person name="Lucas S."/>
            <person name="Hammon N."/>
            <person name="Deshpande S."/>
            <person name="Cheng J.F."/>
            <person name="Tapia R."/>
            <person name="Han C."/>
            <person name="Goodwin L."/>
            <person name="Pitluck S."/>
            <person name="Liolios K."/>
            <person name="Pagani I."/>
            <person name="Ivanova N."/>
            <person name="Mavromatis K."/>
            <person name="Pati A."/>
            <person name="Chen A."/>
            <person name="Palaniappan K."/>
            <person name="Land M."/>
            <person name="Hauser L."/>
            <person name="Chang Y.J."/>
            <person name="Jeffries C.D."/>
            <person name="Detter J.C."/>
            <person name="Beck B."/>
            <person name="Woyke T."/>
            <person name="Bristow J."/>
            <person name="Eisen J.A."/>
            <person name="Markowitz V."/>
            <person name="Hugenholtz P."/>
            <person name="Kyrpides N.C."/>
            <person name="Klenk H.P."/>
        </authorList>
    </citation>
    <scope>NUCLEOTIDE SEQUENCE [LARGE SCALE GENOMIC DNA]</scope>
    <source>
        <strain evidence="11">ATCC 43644 / DSM 9630 / IS1B</strain>
    </source>
</reference>
<dbReference type="RefSeq" id="WP_013566051.1">
    <property type="nucleotide sequence ID" value="NC_014962.1"/>
</dbReference>
<dbReference type="Proteomes" id="UP000008631">
    <property type="component" value="Chromosome"/>
</dbReference>
<feature type="transmembrane region" description="Helical" evidence="8">
    <location>
        <begin position="25"/>
        <end position="48"/>
    </location>
</feature>
<dbReference type="GO" id="GO:0005886">
    <property type="term" value="C:plasma membrane"/>
    <property type="evidence" value="ECO:0007669"/>
    <property type="project" value="UniProtKB-SubCell"/>
</dbReference>
<evidence type="ECO:0000256" key="3">
    <source>
        <dbReference type="ARBA" id="ARBA00022676"/>
    </source>
</evidence>
<evidence type="ECO:0000256" key="1">
    <source>
        <dbReference type="ARBA" id="ARBA00004651"/>
    </source>
</evidence>
<evidence type="ECO:0000256" key="4">
    <source>
        <dbReference type="ARBA" id="ARBA00022679"/>
    </source>
</evidence>
<feature type="transmembrane region" description="Helical" evidence="8">
    <location>
        <begin position="140"/>
        <end position="160"/>
    </location>
</feature>
<accession>E8R4G8</accession>
<dbReference type="Pfam" id="PF13231">
    <property type="entry name" value="PMT_2"/>
    <property type="match status" value="1"/>
</dbReference>
<feature type="transmembrane region" description="Helical" evidence="8">
    <location>
        <begin position="191"/>
        <end position="212"/>
    </location>
</feature>
<name>E8R4G8_ISOPI</name>
<evidence type="ECO:0000256" key="6">
    <source>
        <dbReference type="ARBA" id="ARBA00022989"/>
    </source>
</evidence>
<evidence type="ECO:0000259" key="9">
    <source>
        <dbReference type="Pfam" id="PF13231"/>
    </source>
</evidence>
<evidence type="ECO:0000256" key="5">
    <source>
        <dbReference type="ARBA" id="ARBA00022692"/>
    </source>
</evidence>
<evidence type="ECO:0000313" key="11">
    <source>
        <dbReference type="Proteomes" id="UP000008631"/>
    </source>
</evidence>
<dbReference type="KEGG" id="ipa:Isop_3199"/>
<evidence type="ECO:0000256" key="7">
    <source>
        <dbReference type="ARBA" id="ARBA00023136"/>
    </source>
</evidence>
<dbReference type="PANTHER" id="PTHR33908">
    <property type="entry name" value="MANNOSYLTRANSFERASE YKCB-RELATED"/>
    <property type="match status" value="1"/>
</dbReference>
<dbReference type="AlphaFoldDB" id="E8R4G8"/>
<keyword evidence="7 8" id="KW-0472">Membrane</keyword>
<feature type="transmembrane region" description="Helical" evidence="8">
    <location>
        <begin position="232"/>
        <end position="254"/>
    </location>
</feature>
<dbReference type="PANTHER" id="PTHR33908:SF11">
    <property type="entry name" value="MEMBRANE PROTEIN"/>
    <property type="match status" value="1"/>
</dbReference>
<organism evidence="10 11">
    <name type="scientific">Isosphaera pallida (strain ATCC 43644 / DSM 9630 / IS1B)</name>
    <dbReference type="NCBI Taxonomy" id="575540"/>
    <lineage>
        <taxon>Bacteria</taxon>
        <taxon>Pseudomonadati</taxon>
        <taxon>Planctomycetota</taxon>
        <taxon>Planctomycetia</taxon>
        <taxon>Isosphaerales</taxon>
        <taxon>Isosphaeraceae</taxon>
        <taxon>Isosphaera</taxon>
    </lineage>
</organism>
<gene>
    <name evidence="10" type="ordered locus">Isop_3199</name>
</gene>
<evidence type="ECO:0000256" key="8">
    <source>
        <dbReference type="SAM" id="Phobius"/>
    </source>
</evidence>
<sequence>MTTTPSDSSWPQLAANDPPTASARYFGVVLTALVILGVVLRVGVSLALGFHESPVQGSDAWEYDTYARSLASGLGYFGPSPDLPEFHTTAFRTPGVSLPWALLYVLFGQDPGVIRVFHALLGGATVALVGLIGRRCFGPLVGLLAGAVVGTHPILIFYSHELMSESLAIFLVALTTWWGLALADHPSWPRLIVLGLVLGYSVLVRPNLIFTLPPLWLWGWWVFRRRDRNQRAWALAVPLATLGLTVLCMLPWTIRNALAMNEFIPLSTLGGTTLLGAYNHRVLEEADLAGYWVYDGALPEYGDLLRRTAAEQGEVARDRLALRLTRQWIVEHSDQLPRLWMLRLARAWTPFLQPKVEFKRRLLYTATWGPILVLLMIGVIPSAVAFAHRDPAGLILHVGLVQFLMTTLVFYGASRFRAPVEPLCILIAVATAWNLIQGWPWRRGWILRTDLATASAGTRPVQDEATP</sequence>
<feature type="transmembrane region" description="Helical" evidence="8">
    <location>
        <begin position="392"/>
        <end position="411"/>
    </location>
</feature>
<feature type="transmembrane region" description="Helical" evidence="8">
    <location>
        <begin position="423"/>
        <end position="441"/>
    </location>
</feature>
<keyword evidence="3" id="KW-0328">Glycosyltransferase</keyword>
<dbReference type="STRING" id="575540.Isop_3199"/>
<dbReference type="GO" id="GO:0009103">
    <property type="term" value="P:lipopolysaccharide biosynthetic process"/>
    <property type="evidence" value="ECO:0007669"/>
    <property type="project" value="UniProtKB-ARBA"/>
</dbReference>
<dbReference type="InterPro" id="IPR038731">
    <property type="entry name" value="RgtA/B/C-like"/>
</dbReference>
<dbReference type="HOGENOM" id="CLU_048081_1_0_0"/>
<protein>
    <recommendedName>
        <fullName evidence="9">Glycosyltransferase RgtA/B/C/D-like domain-containing protein</fullName>
    </recommendedName>
</protein>
<keyword evidence="2" id="KW-1003">Cell membrane</keyword>
<dbReference type="eggNOG" id="COG1807">
    <property type="taxonomic scope" value="Bacteria"/>
</dbReference>
<reference key="1">
    <citation type="submission" date="2010-11" db="EMBL/GenBank/DDBJ databases">
        <title>The complete sequence of chromosome of Isophaera pallida ATCC 43644.</title>
        <authorList>
            <consortium name="US DOE Joint Genome Institute (JGI-PGF)"/>
            <person name="Lucas S."/>
            <person name="Copeland A."/>
            <person name="Lapidus A."/>
            <person name="Bruce D."/>
            <person name="Goodwin L."/>
            <person name="Pitluck S."/>
            <person name="Kyrpides N."/>
            <person name="Mavromatis K."/>
            <person name="Pagani I."/>
            <person name="Ivanova N."/>
            <person name="Saunders E."/>
            <person name="Brettin T."/>
            <person name="Detter J.C."/>
            <person name="Han C."/>
            <person name="Tapia R."/>
            <person name="Land M."/>
            <person name="Hauser L."/>
            <person name="Markowitz V."/>
            <person name="Cheng J.-F."/>
            <person name="Hugenholtz P."/>
            <person name="Woyke T."/>
            <person name="Wu D."/>
            <person name="Eisen J.A."/>
        </authorList>
    </citation>
    <scope>NUCLEOTIDE SEQUENCE</scope>
    <source>
        <strain>ATCC 43644</strain>
    </source>
</reference>
<proteinExistence type="predicted"/>
<keyword evidence="5 8" id="KW-0812">Transmembrane</keyword>
<evidence type="ECO:0000313" key="10">
    <source>
        <dbReference type="EMBL" id="ADV63763.1"/>
    </source>
</evidence>
<keyword evidence="6 8" id="KW-1133">Transmembrane helix</keyword>
<feature type="transmembrane region" description="Helical" evidence="8">
    <location>
        <begin position="362"/>
        <end position="386"/>
    </location>
</feature>
<feature type="transmembrane region" description="Helical" evidence="8">
    <location>
        <begin position="113"/>
        <end position="133"/>
    </location>
</feature>
<evidence type="ECO:0000256" key="2">
    <source>
        <dbReference type="ARBA" id="ARBA00022475"/>
    </source>
</evidence>
<keyword evidence="4" id="KW-0808">Transferase</keyword>
<feature type="domain" description="Glycosyltransferase RgtA/B/C/D-like" evidence="9">
    <location>
        <begin position="94"/>
        <end position="252"/>
    </location>
</feature>
<dbReference type="OrthoDB" id="231161at2"/>
<dbReference type="InterPro" id="IPR050297">
    <property type="entry name" value="LipidA_mod_glycosyltrf_83"/>
</dbReference>
<comment type="subcellular location">
    <subcellularLocation>
        <location evidence="1">Cell membrane</location>
        <topology evidence="1">Multi-pass membrane protein</topology>
    </subcellularLocation>
</comment>
<dbReference type="EMBL" id="CP002353">
    <property type="protein sequence ID" value="ADV63763.1"/>
    <property type="molecule type" value="Genomic_DNA"/>
</dbReference>
<dbReference type="InParanoid" id="E8R4G8"/>
<feature type="transmembrane region" description="Helical" evidence="8">
    <location>
        <begin position="166"/>
        <end position="184"/>
    </location>
</feature>
<dbReference type="GO" id="GO:0016763">
    <property type="term" value="F:pentosyltransferase activity"/>
    <property type="evidence" value="ECO:0007669"/>
    <property type="project" value="TreeGrafter"/>
</dbReference>